<dbReference type="PANTHER" id="PTHR46484">
    <property type="entry name" value="SI:CH211-171H4.5-RELATED"/>
    <property type="match status" value="1"/>
</dbReference>
<dbReference type="Pfam" id="PF07686">
    <property type="entry name" value="V-set"/>
    <property type="match status" value="1"/>
</dbReference>
<dbReference type="InterPro" id="IPR013162">
    <property type="entry name" value="CD80_C2-set"/>
</dbReference>
<reference evidence="8" key="2">
    <citation type="submission" date="2025-08" db="UniProtKB">
        <authorList>
            <consortium name="Ensembl"/>
        </authorList>
    </citation>
    <scope>IDENTIFICATION</scope>
</reference>
<keyword evidence="4" id="KW-0472">Membrane</keyword>
<dbReference type="Proteomes" id="UP000694395">
    <property type="component" value="Chromosome 3"/>
</dbReference>
<evidence type="ECO:0000256" key="1">
    <source>
        <dbReference type="ARBA" id="ARBA00004167"/>
    </source>
</evidence>
<dbReference type="SUPFAM" id="SSF48726">
    <property type="entry name" value="Immunoglobulin"/>
    <property type="match status" value="2"/>
</dbReference>
<dbReference type="GO" id="GO:0016020">
    <property type="term" value="C:membrane"/>
    <property type="evidence" value="ECO:0007669"/>
    <property type="project" value="UniProtKB-SubCell"/>
</dbReference>
<dbReference type="PANTHER" id="PTHR46484:SF1">
    <property type="entry name" value="SCHWANN CELL MYELIN PROTEIN-RELATED"/>
    <property type="match status" value="1"/>
</dbReference>
<keyword evidence="5" id="KW-1015">Disulfide bond</keyword>
<dbReference type="InterPro" id="IPR036179">
    <property type="entry name" value="Ig-like_dom_sf"/>
</dbReference>
<dbReference type="InterPro" id="IPR013106">
    <property type="entry name" value="Ig_V-set"/>
</dbReference>
<dbReference type="InterPro" id="IPR003599">
    <property type="entry name" value="Ig_sub"/>
</dbReference>
<dbReference type="InterPro" id="IPR007110">
    <property type="entry name" value="Ig-like_dom"/>
</dbReference>
<keyword evidence="3" id="KW-1133">Transmembrane helix</keyword>
<keyword evidence="2" id="KW-0812">Transmembrane</keyword>
<dbReference type="InterPro" id="IPR013783">
    <property type="entry name" value="Ig-like_fold"/>
</dbReference>
<dbReference type="Pfam" id="PF08205">
    <property type="entry name" value="C2-set_2"/>
    <property type="match status" value="1"/>
</dbReference>
<feature type="signal peptide" evidence="6">
    <location>
        <begin position="1"/>
        <end position="27"/>
    </location>
</feature>
<organism evidence="8 9">
    <name type="scientific">Oncorhynchus mykiss</name>
    <name type="common">Rainbow trout</name>
    <name type="synonym">Salmo gairdneri</name>
    <dbReference type="NCBI Taxonomy" id="8022"/>
    <lineage>
        <taxon>Eukaryota</taxon>
        <taxon>Metazoa</taxon>
        <taxon>Chordata</taxon>
        <taxon>Craniata</taxon>
        <taxon>Vertebrata</taxon>
        <taxon>Euteleostomi</taxon>
        <taxon>Actinopterygii</taxon>
        <taxon>Neopterygii</taxon>
        <taxon>Teleostei</taxon>
        <taxon>Protacanthopterygii</taxon>
        <taxon>Salmoniformes</taxon>
        <taxon>Salmonidae</taxon>
        <taxon>Salmoninae</taxon>
        <taxon>Oncorhynchus</taxon>
    </lineage>
</organism>
<dbReference type="SMART" id="SM00409">
    <property type="entry name" value="IG"/>
    <property type="match status" value="2"/>
</dbReference>
<evidence type="ECO:0000256" key="4">
    <source>
        <dbReference type="ARBA" id="ARBA00023136"/>
    </source>
</evidence>
<evidence type="ECO:0000256" key="6">
    <source>
        <dbReference type="SAM" id="SignalP"/>
    </source>
</evidence>
<proteinExistence type="predicted"/>
<evidence type="ECO:0000256" key="2">
    <source>
        <dbReference type="ARBA" id="ARBA00022692"/>
    </source>
</evidence>
<evidence type="ECO:0000259" key="7">
    <source>
        <dbReference type="PROSITE" id="PS50835"/>
    </source>
</evidence>
<dbReference type="Gene3D" id="2.60.40.10">
    <property type="entry name" value="Immunoglobulins"/>
    <property type="match status" value="2"/>
</dbReference>
<dbReference type="Ensembl" id="ENSOMYT00000062789.2">
    <property type="protein sequence ID" value="ENSOMYP00000057680.2"/>
    <property type="gene ID" value="ENSOMYG00000026606.2"/>
</dbReference>
<dbReference type="AlphaFoldDB" id="A0A8C7RVW9"/>
<reference evidence="8" key="3">
    <citation type="submission" date="2025-09" db="UniProtKB">
        <authorList>
            <consortium name="Ensembl"/>
        </authorList>
    </citation>
    <scope>IDENTIFICATION</scope>
</reference>
<accession>A0A8C7RVW9</accession>
<keyword evidence="9" id="KW-1185">Reference proteome</keyword>
<protein>
    <recommendedName>
        <fullName evidence="7">Ig-like domain-containing protein</fullName>
    </recommendedName>
</protein>
<evidence type="ECO:0000256" key="3">
    <source>
        <dbReference type="ARBA" id="ARBA00022989"/>
    </source>
</evidence>
<feature type="domain" description="Ig-like" evidence="7">
    <location>
        <begin position="151"/>
        <end position="240"/>
    </location>
</feature>
<evidence type="ECO:0000313" key="9">
    <source>
        <dbReference type="Proteomes" id="UP000694395"/>
    </source>
</evidence>
<dbReference type="PROSITE" id="PS50835">
    <property type="entry name" value="IG_LIKE"/>
    <property type="match status" value="1"/>
</dbReference>
<sequence length="300" mass="33438">SVMWSVECLTALTKLFPTAFSVMGVDASSWTAEVPKSVSGLRGSCIVIPCSFNYPEPEKKPSEFTGIWFKGTHDTIYHPDSSNIIKDYRGRTELVGDLRQKNCSLRIDPLNDSDKGSFTFRIEMEDHNNYSFLTAITVLFSLLISGSPDPPSLSVREEVKVGEVVSASCSMSHSCPSDSPLLTWSHSGTPSVQSHQLTNVQWEVTSSLTFSPSSTDHNQSLVCTAAYRGGKTVKSLKTLNVKCKWTTPVRGWLITTMCHLTSTRRGRTKVGKMNLESGHGLLIWMRKSKNLQWYYHSKEE</sequence>
<keyword evidence="6" id="KW-0732">Signal</keyword>
<name>A0A8C7RVW9_ONCMY</name>
<evidence type="ECO:0000313" key="8">
    <source>
        <dbReference type="Ensembl" id="ENSOMYP00000057680.2"/>
    </source>
</evidence>
<comment type="subcellular location">
    <subcellularLocation>
        <location evidence="1">Membrane</location>
        <topology evidence="1">Single-pass membrane protein</topology>
    </subcellularLocation>
</comment>
<dbReference type="GeneTree" id="ENSGT01150000286924"/>
<reference evidence="8" key="1">
    <citation type="submission" date="2020-07" db="EMBL/GenBank/DDBJ databases">
        <title>A long reads based de novo assembly of the rainbow trout Arlee double haploid line genome.</title>
        <authorList>
            <person name="Gao G."/>
            <person name="Palti Y."/>
        </authorList>
    </citation>
    <scope>NUCLEOTIDE SEQUENCE [LARGE SCALE GENOMIC DNA]</scope>
</reference>
<feature type="chain" id="PRO_5035447224" description="Ig-like domain-containing protein" evidence="6">
    <location>
        <begin position="28"/>
        <end position="300"/>
    </location>
</feature>
<evidence type="ECO:0000256" key="5">
    <source>
        <dbReference type="ARBA" id="ARBA00023157"/>
    </source>
</evidence>